<keyword evidence="3" id="KW-1185">Reference proteome</keyword>
<sequence>MNGMTDLEKRRLLKLYLGVQGGYLGDFDNIGALERLYAECGLDVDPRAYEGTNRAKFEQILDTSQPSIQASILRGALEFHPPDPERWKTRTQSLHDELSTVADRLEGTAPVPSKKPKITSATVERAIADAEQLIEKSGATSAVDRVHTMLHGYLRALCDDAGISYGEKMLMSGLFGLLRRQHPAFSNEGPRKDDLNQVFRGMSRIMDAMNPIRNEGSMAHPNKDLLDPAEAALVINMARTILHYVDTRVTEAGR</sequence>
<protein>
    <recommendedName>
        <fullName evidence="1">Abortive infection protein-like C-terminal domain-containing protein</fullName>
    </recommendedName>
</protein>
<dbReference type="InterPro" id="IPR026001">
    <property type="entry name" value="Abi-like_C"/>
</dbReference>
<evidence type="ECO:0000313" key="2">
    <source>
        <dbReference type="EMBL" id="QDT09651.1"/>
    </source>
</evidence>
<gene>
    <name evidence="2" type="ORF">K239x_15990</name>
</gene>
<evidence type="ECO:0000313" key="3">
    <source>
        <dbReference type="Proteomes" id="UP000319817"/>
    </source>
</evidence>
<dbReference type="Pfam" id="PF14355">
    <property type="entry name" value="Abi_C"/>
    <property type="match status" value="1"/>
</dbReference>
<dbReference type="Proteomes" id="UP000319817">
    <property type="component" value="Chromosome"/>
</dbReference>
<dbReference type="EMBL" id="CP036526">
    <property type="protein sequence ID" value="QDT09651.1"/>
    <property type="molecule type" value="Genomic_DNA"/>
</dbReference>
<name>A0A517NR97_9BACT</name>
<organism evidence="2 3">
    <name type="scientific">Stieleria marina</name>
    <dbReference type="NCBI Taxonomy" id="1930275"/>
    <lineage>
        <taxon>Bacteria</taxon>
        <taxon>Pseudomonadati</taxon>
        <taxon>Planctomycetota</taxon>
        <taxon>Planctomycetia</taxon>
        <taxon>Pirellulales</taxon>
        <taxon>Pirellulaceae</taxon>
        <taxon>Stieleria</taxon>
    </lineage>
</organism>
<evidence type="ECO:0000259" key="1">
    <source>
        <dbReference type="Pfam" id="PF14355"/>
    </source>
</evidence>
<dbReference type="OrthoDB" id="5521926at2"/>
<dbReference type="AlphaFoldDB" id="A0A517NR97"/>
<proteinExistence type="predicted"/>
<dbReference type="RefSeq" id="WP_145417215.1">
    <property type="nucleotide sequence ID" value="NZ_CP036526.1"/>
</dbReference>
<reference evidence="2 3" key="1">
    <citation type="submission" date="2019-02" db="EMBL/GenBank/DDBJ databases">
        <title>Deep-cultivation of Planctomycetes and their phenomic and genomic characterization uncovers novel biology.</title>
        <authorList>
            <person name="Wiegand S."/>
            <person name="Jogler M."/>
            <person name="Boedeker C."/>
            <person name="Pinto D."/>
            <person name="Vollmers J."/>
            <person name="Rivas-Marin E."/>
            <person name="Kohn T."/>
            <person name="Peeters S.H."/>
            <person name="Heuer A."/>
            <person name="Rast P."/>
            <person name="Oberbeckmann S."/>
            <person name="Bunk B."/>
            <person name="Jeske O."/>
            <person name="Meyerdierks A."/>
            <person name="Storesund J.E."/>
            <person name="Kallscheuer N."/>
            <person name="Luecker S."/>
            <person name="Lage O.M."/>
            <person name="Pohl T."/>
            <person name="Merkel B.J."/>
            <person name="Hornburger P."/>
            <person name="Mueller R.-W."/>
            <person name="Bruemmer F."/>
            <person name="Labrenz M."/>
            <person name="Spormann A.M."/>
            <person name="Op den Camp H."/>
            <person name="Overmann J."/>
            <person name="Amann R."/>
            <person name="Jetten M.S.M."/>
            <person name="Mascher T."/>
            <person name="Medema M.H."/>
            <person name="Devos D.P."/>
            <person name="Kaster A.-K."/>
            <person name="Ovreas L."/>
            <person name="Rohde M."/>
            <person name="Galperin M.Y."/>
            <person name="Jogler C."/>
        </authorList>
    </citation>
    <scope>NUCLEOTIDE SEQUENCE [LARGE SCALE GENOMIC DNA]</scope>
    <source>
        <strain evidence="2 3">K23_9</strain>
    </source>
</reference>
<feature type="domain" description="Abortive infection protein-like C-terminal" evidence="1">
    <location>
        <begin position="177"/>
        <end position="245"/>
    </location>
</feature>
<accession>A0A517NR97</accession>